<proteinExistence type="predicted"/>
<organism evidence="2 3">
    <name type="scientific">Phascolomyces articulosus</name>
    <dbReference type="NCBI Taxonomy" id="60185"/>
    <lineage>
        <taxon>Eukaryota</taxon>
        <taxon>Fungi</taxon>
        <taxon>Fungi incertae sedis</taxon>
        <taxon>Mucoromycota</taxon>
        <taxon>Mucoromycotina</taxon>
        <taxon>Mucoromycetes</taxon>
        <taxon>Mucorales</taxon>
        <taxon>Lichtheimiaceae</taxon>
        <taxon>Phascolomyces</taxon>
    </lineage>
</organism>
<accession>A0AAD5JSX1</accession>
<feature type="region of interest" description="Disordered" evidence="1">
    <location>
        <begin position="57"/>
        <end position="112"/>
    </location>
</feature>
<dbReference type="AlphaFoldDB" id="A0AAD5JSX1"/>
<name>A0AAD5JSX1_9FUNG</name>
<reference evidence="2" key="2">
    <citation type="submission" date="2023-02" db="EMBL/GenBank/DDBJ databases">
        <authorList>
            <consortium name="DOE Joint Genome Institute"/>
            <person name="Mondo S.J."/>
            <person name="Chang Y."/>
            <person name="Wang Y."/>
            <person name="Ahrendt S."/>
            <person name="Andreopoulos W."/>
            <person name="Barry K."/>
            <person name="Beard J."/>
            <person name="Benny G.L."/>
            <person name="Blankenship S."/>
            <person name="Bonito G."/>
            <person name="Cuomo C."/>
            <person name="Desiro A."/>
            <person name="Gervers K.A."/>
            <person name="Hundley H."/>
            <person name="Kuo A."/>
            <person name="LaButti K."/>
            <person name="Lang B.F."/>
            <person name="Lipzen A."/>
            <person name="O'Donnell K."/>
            <person name="Pangilinan J."/>
            <person name="Reynolds N."/>
            <person name="Sandor L."/>
            <person name="Smith M.W."/>
            <person name="Tsang A."/>
            <person name="Grigoriev I.V."/>
            <person name="Stajich J.E."/>
            <person name="Spatafora J.W."/>
        </authorList>
    </citation>
    <scope>NUCLEOTIDE SEQUENCE</scope>
    <source>
        <strain evidence="2">RSA 2281</strain>
    </source>
</reference>
<evidence type="ECO:0000313" key="2">
    <source>
        <dbReference type="EMBL" id="KAI9251929.1"/>
    </source>
</evidence>
<keyword evidence="3" id="KW-1185">Reference proteome</keyword>
<feature type="compositionally biased region" description="Acidic residues" evidence="1">
    <location>
        <begin position="156"/>
        <end position="185"/>
    </location>
</feature>
<reference evidence="2" key="1">
    <citation type="journal article" date="2022" name="IScience">
        <title>Evolution of zygomycete secretomes and the origins of terrestrial fungal ecologies.</title>
        <authorList>
            <person name="Chang Y."/>
            <person name="Wang Y."/>
            <person name="Mondo S."/>
            <person name="Ahrendt S."/>
            <person name="Andreopoulos W."/>
            <person name="Barry K."/>
            <person name="Beard J."/>
            <person name="Benny G.L."/>
            <person name="Blankenship S."/>
            <person name="Bonito G."/>
            <person name="Cuomo C."/>
            <person name="Desiro A."/>
            <person name="Gervers K.A."/>
            <person name="Hundley H."/>
            <person name="Kuo A."/>
            <person name="LaButti K."/>
            <person name="Lang B.F."/>
            <person name="Lipzen A."/>
            <person name="O'Donnell K."/>
            <person name="Pangilinan J."/>
            <person name="Reynolds N."/>
            <person name="Sandor L."/>
            <person name="Smith M.E."/>
            <person name="Tsang A."/>
            <person name="Grigoriev I.V."/>
            <person name="Stajich J.E."/>
            <person name="Spatafora J.W."/>
        </authorList>
    </citation>
    <scope>NUCLEOTIDE SEQUENCE</scope>
    <source>
        <strain evidence="2">RSA 2281</strain>
    </source>
</reference>
<dbReference type="EMBL" id="JAIXMP010000029">
    <property type="protein sequence ID" value="KAI9251929.1"/>
    <property type="molecule type" value="Genomic_DNA"/>
</dbReference>
<feature type="compositionally biased region" description="Low complexity" evidence="1">
    <location>
        <begin position="209"/>
        <end position="221"/>
    </location>
</feature>
<gene>
    <name evidence="2" type="ORF">BDA99DRAFT_186030</name>
</gene>
<comment type="caution">
    <text evidence="2">The sequence shown here is derived from an EMBL/GenBank/DDBJ whole genome shotgun (WGS) entry which is preliminary data.</text>
</comment>
<dbReference type="Proteomes" id="UP001209540">
    <property type="component" value="Unassembled WGS sequence"/>
</dbReference>
<sequence>MQYVTEQRIEQFRQEQFQELEKATTQAKCDRDFLWQKILEASRTVNEEKQLRKRLELDQHLENDSNSTSHVRFAPEEKNQNDSAASSYSHTLPQPPKQSATPSTSSFITPSSLRKSSFALDERVIATSWKKTNVPDHHLHNHNGLAIQENNKNENEDSELSDHDDESDGLFDLDEEIESEGEEEEKEKGTNIQTDPSLGSDKAKDKMVSSGSYLGSSLSTSVDWTKKRRKSNTKYLSTFEEDDDDDEPPNRSRFQDPSHVYMFINLKWIGIYATGYWG</sequence>
<evidence type="ECO:0000256" key="1">
    <source>
        <dbReference type="SAM" id="MobiDB-lite"/>
    </source>
</evidence>
<feature type="compositionally biased region" description="Polar residues" evidence="1">
    <location>
        <begin position="81"/>
        <end position="92"/>
    </location>
</feature>
<evidence type="ECO:0000313" key="3">
    <source>
        <dbReference type="Proteomes" id="UP001209540"/>
    </source>
</evidence>
<feature type="region of interest" description="Disordered" evidence="1">
    <location>
        <begin position="134"/>
        <end position="230"/>
    </location>
</feature>
<protein>
    <submittedName>
        <fullName evidence="2">Uncharacterized protein</fullName>
    </submittedName>
</protein>
<feature type="compositionally biased region" description="Low complexity" evidence="1">
    <location>
        <begin position="99"/>
        <end position="112"/>
    </location>
</feature>